<dbReference type="GO" id="GO:0044550">
    <property type="term" value="P:secondary metabolite biosynthetic process"/>
    <property type="evidence" value="ECO:0007669"/>
    <property type="project" value="TreeGrafter"/>
</dbReference>
<dbReference type="InterPro" id="IPR009081">
    <property type="entry name" value="PP-bd_ACP"/>
</dbReference>
<dbReference type="EMBL" id="KV878136">
    <property type="protein sequence ID" value="OJJ07234.1"/>
    <property type="molecule type" value="Genomic_DNA"/>
</dbReference>
<dbReference type="Gene3D" id="3.30.559.10">
    <property type="entry name" value="Chloramphenicol acetyltransferase-like domain"/>
    <property type="match status" value="3"/>
</dbReference>
<name>A0A1L9Q0E2_ASPVE</name>
<keyword evidence="6" id="KW-1185">Reference proteome</keyword>
<dbReference type="VEuPathDB" id="FungiDB:ASPVEDRAFT_201887"/>
<sequence>MSYSQIQAGATRSSFSVESISPCCLRTILLTSEMIMNSMQDIDSAVLAQICEDCHISRDDVEDVYACTPFQVGLLADGADYTHSLSHSLASSLDLDHLCDSLHEMVSRTETVRTRIVDSPLGLVQVVVKAAAMTDCVTRSLHTDPEQYLEDDRNIPMHLGTPLARFAIVGRKLVTIIHHAIADSYTHRFFFEDLCKIYQGVSPSRRAPFKEFANYCQSIDKKSAALFWKAQLDQCSATIFPSIPRGHVPKASQNMIHCISLPKGPPLPLIPAYIEAGLAMTVMDYTGNDSAVFGYALSGRSAALAGAETTLGPTVATVPMQVGVKTGTTVGDLLKSRNEFRRSLLTSPFIQCGLAGIRQSLGKDGRFACDFRTILDILPHDETEVQIPGLIIDAVEQTYEYALCLLCQLSKDSISIQAMFDPVVLPAVQVQRILRQMEHRVKSLCNAPPSTRIAKLPSLNFGDTLELLKWNREVPNTAGTCLHDLFVVQSGQRPDSAAVDAWDGTATYHELDNMSDNVAQQLLEHGISVEEPIPFALGRSLSAVVTVLGILKAGAVCVPVDVSLPKVRKDVIVRTVGARLVLTSPGGERFAGCDSLTIALCRQPRHAPGLHKVPGSNPSQAAYILFTSGSTGQPKGVVLEHDSMATSYLAICKRLGWVSGTRVLQFSSPAWDAFAFEIVATLIVGGCVCIPSAASRESALGEYINDAGVNAALQTPTALRNLAPDDVCPSLTSLVLAGEPIPQTAASTWGSEVRLFNAWGPCETSTISTLAELDPASAYPTTIGTPVGSAVWIVDRADSDKLVPIGAVGEMLVEGPGVGRGYYKNPTQTASRFISAPQFVPKRQGGPNRAYLTGDLARFNADGSIAFLGRQDNQVKIRGQRFELEEIEQVLRRHQCVRDIAMQVVKSPVQNREDLIACVALTWDSSDQSYPRHRDDPEVVQVGLNESSRLQLRNVQDFTVSCLPPYMVPTAWVVVNHLPKSASTKLDRARIRRWLEELDLSLARSLAREAEGDTYSHALTPPVTPAESVMQAAWCSVLGLKDNSVGRETSFLRLGGDSITAMQVATRCQKKGFPIRAGALLRERTLADVAREMEGLGDICVAPLRRTSDDLQLQASDADGSISPSDAYPEIITFLSKLSNSQPWLKPDNIDSIAPATDTQALTLGSSERRGHGSYNKLILSPVPGNSLDQSKLLHACRAIIEHHAILRTVFIRHEDRVFQIALRDPPIDQVVAQQGQPAHGAPPIPGGPSILKTLPRFYFTSDGRSASQKLELEIHHALYDAISMGHLLNDLSTAYSSRTLGTRPTHFHEWISHVSGENAAKAHEFWRELLQRCSSRSLVRRIDPSAPTHPVDSKISFTSNTKDITTSSCTDATIFKAAWALARSQVLAEDDIVFGYVNANRDSAVRDADQVVGPCISMLPVRARIDGNMTTASFVGELQKQSTDSIPYQHVGLLSVLEDPTQWPVCKFGSIVTFQNHKSVGDTLKLGGVDCTLSLEGRIGDAADIALVATPQPDGGLGIVMHFSSAVVPNEKALRMAACLDAVLAAFPTYWRRTIGEMRHHISAACNDSLYKGAGNPDSGLERAPRRLCIEKAV</sequence>
<evidence type="ECO:0000313" key="5">
    <source>
        <dbReference type="EMBL" id="OJJ07234.1"/>
    </source>
</evidence>
<keyword evidence="3" id="KW-0436">Ligase</keyword>
<dbReference type="PROSITE" id="PS50075">
    <property type="entry name" value="CARRIER"/>
    <property type="match status" value="1"/>
</dbReference>
<dbReference type="InterPro" id="IPR020845">
    <property type="entry name" value="AMP-binding_CS"/>
</dbReference>
<dbReference type="GO" id="GO:0005737">
    <property type="term" value="C:cytoplasm"/>
    <property type="evidence" value="ECO:0007669"/>
    <property type="project" value="TreeGrafter"/>
</dbReference>
<reference evidence="6" key="1">
    <citation type="journal article" date="2017" name="Genome Biol.">
        <title>Comparative genomics reveals high biological diversity and specific adaptations in the industrially and medically important fungal genus Aspergillus.</title>
        <authorList>
            <person name="de Vries R.P."/>
            <person name="Riley R."/>
            <person name="Wiebenga A."/>
            <person name="Aguilar-Osorio G."/>
            <person name="Amillis S."/>
            <person name="Uchima C.A."/>
            <person name="Anderluh G."/>
            <person name="Asadollahi M."/>
            <person name="Askin M."/>
            <person name="Barry K."/>
            <person name="Battaglia E."/>
            <person name="Bayram O."/>
            <person name="Benocci T."/>
            <person name="Braus-Stromeyer S.A."/>
            <person name="Caldana C."/>
            <person name="Canovas D."/>
            <person name="Cerqueira G.C."/>
            <person name="Chen F."/>
            <person name="Chen W."/>
            <person name="Choi C."/>
            <person name="Clum A."/>
            <person name="Dos Santos R.A."/>
            <person name="Damasio A.R."/>
            <person name="Diallinas G."/>
            <person name="Emri T."/>
            <person name="Fekete E."/>
            <person name="Flipphi M."/>
            <person name="Freyberg S."/>
            <person name="Gallo A."/>
            <person name="Gournas C."/>
            <person name="Habgood R."/>
            <person name="Hainaut M."/>
            <person name="Harispe M.L."/>
            <person name="Henrissat B."/>
            <person name="Hilden K.S."/>
            <person name="Hope R."/>
            <person name="Hossain A."/>
            <person name="Karabika E."/>
            <person name="Karaffa L."/>
            <person name="Karanyi Z."/>
            <person name="Krasevec N."/>
            <person name="Kuo A."/>
            <person name="Kusch H."/>
            <person name="LaButti K."/>
            <person name="Lagendijk E.L."/>
            <person name="Lapidus A."/>
            <person name="Levasseur A."/>
            <person name="Lindquist E."/>
            <person name="Lipzen A."/>
            <person name="Logrieco A.F."/>
            <person name="MacCabe A."/>
            <person name="Maekelae M.R."/>
            <person name="Malavazi I."/>
            <person name="Melin P."/>
            <person name="Meyer V."/>
            <person name="Mielnichuk N."/>
            <person name="Miskei M."/>
            <person name="Molnar A.P."/>
            <person name="Mule G."/>
            <person name="Ngan C.Y."/>
            <person name="Orejas M."/>
            <person name="Orosz E."/>
            <person name="Ouedraogo J.P."/>
            <person name="Overkamp K.M."/>
            <person name="Park H.-S."/>
            <person name="Perrone G."/>
            <person name="Piumi F."/>
            <person name="Punt P.J."/>
            <person name="Ram A.F."/>
            <person name="Ramon A."/>
            <person name="Rauscher S."/>
            <person name="Record E."/>
            <person name="Riano-Pachon D.M."/>
            <person name="Robert V."/>
            <person name="Roehrig J."/>
            <person name="Ruller R."/>
            <person name="Salamov A."/>
            <person name="Salih N.S."/>
            <person name="Samson R.A."/>
            <person name="Sandor E."/>
            <person name="Sanguinetti M."/>
            <person name="Schuetze T."/>
            <person name="Sepcic K."/>
            <person name="Shelest E."/>
            <person name="Sherlock G."/>
            <person name="Sophianopoulou V."/>
            <person name="Squina F.M."/>
            <person name="Sun H."/>
            <person name="Susca A."/>
            <person name="Todd R.B."/>
            <person name="Tsang A."/>
            <person name="Unkles S.E."/>
            <person name="van de Wiele N."/>
            <person name="van Rossen-Uffink D."/>
            <person name="Oliveira J.V."/>
            <person name="Vesth T.C."/>
            <person name="Visser J."/>
            <person name="Yu J.-H."/>
            <person name="Zhou M."/>
            <person name="Andersen M.R."/>
            <person name="Archer D.B."/>
            <person name="Baker S.E."/>
            <person name="Benoit I."/>
            <person name="Brakhage A.A."/>
            <person name="Braus G.H."/>
            <person name="Fischer R."/>
            <person name="Frisvad J.C."/>
            <person name="Goldman G.H."/>
            <person name="Houbraken J."/>
            <person name="Oakley B."/>
            <person name="Pocsi I."/>
            <person name="Scazzocchio C."/>
            <person name="Seiboth B."/>
            <person name="vanKuyk P.A."/>
            <person name="Wortman J."/>
            <person name="Dyer P.S."/>
            <person name="Grigoriev I.V."/>
        </authorList>
    </citation>
    <scope>NUCLEOTIDE SEQUENCE [LARGE SCALE GENOMIC DNA]</scope>
    <source>
        <strain evidence="6">CBS 583.65</strain>
    </source>
</reference>
<dbReference type="InterPro" id="IPR001242">
    <property type="entry name" value="Condensation_dom"/>
</dbReference>
<dbReference type="RefSeq" id="XP_040672996.1">
    <property type="nucleotide sequence ID" value="XM_040809361.1"/>
</dbReference>
<dbReference type="Gene3D" id="3.30.300.30">
    <property type="match status" value="1"/>
</dbReference>
<dbReference type="InterPro" id="IPR010071">
    <property type="entry name" value="AA_adenyl_dom"/>
</dbReference>
<feature type="domain" description="Carrier" evidence="4">
    <location>
        <begin position="1021"/>
        <end position="1097"/>
    </location>
</feature>
<dbReference type="GO" id="GO:0031177">
    <property type="term" value="F:phosphopantetheine binding"/>
    <property type="evidence" value="ECO:0007669"/>
    <property type="project" value="TreeGrafter"/>
</dbReference>
<dbReference type="PANTHER" id="PTHR45527:SF12">
    <property type="entry name" value="NONRIBOSOMAL PEPTIDE SYNTHETASE IVOA"/>
    <property type="match status" value="1"/>
</dbReference>
<dbReference type="PROSITE" id="PS00455">
    <property type="entry name" value="AMP_BINDING"/>
    <property type="match status" value="1"/>
</dbReference>
<dbReference type="Pfam" id="PF00668">
    <property type="entry name" value="Condensation"/>
    <property type="match status" value="2"/>
</dbReference>
<evidence type="ECO:0000256" key="1">
    <source>
        <dbReference type="ARBA" id="ARBA00022450"/>
    </source>
</evidence>
<dbReference type="STRING" id="1036611.A0A1L9Q0E2"/>
<proteinExistence type="predicted"/>
<protein>
    <recommendedName>
        <fullName evidence="4">Carrier domain-containing protein</fullName>
    </recommendedName>
</protein>
<dbReference type="InterPro" id="IPR023213">
    <property type="entry name" value="CAT-like_dom_sf"/>
</dbReference>
<dbReference type="CDD" id="cd19545">
    <property type="entry name" value="FUM14_C_NRPS-like"/>
    <property type="match status" value="1"/>
</dbReference>
<evidence type="ECO:0000256" key="2">
    <source>
        <dbReference type="ARBA" id="ARBA00022553"/>
    </source>
</evidence>
<evidence type="ECO:0000256" key="3">
    <source>
        <dbReference type="ARBA" id="ARBA00022598"/>
    </source>
</evidence>
<dbReference type="GeneID" id="63724872"/>
<dbReference type="FunFam" id="3.30.300.30:FF:000015">
    <property type="entry name" value="Nonribosomal peptide synthase SidD"/>
    <property type="match status" value="1"/>
</dbReference>
<dbReference type="GO" id="GO:0043041">
    <property type="term" value="P:amino acid activation for nonribosomal peptide biosynthetic process"/>
    <property type="evidence" value="ECO:0007669"/>
    <property type="project" value="TreeGrafter"/>
</dbReference>
<evidence type="ECO:0000259" key="4">
    <source>
        <dbReference type="PROSITE" id="PS50075"/>
    </source>
</evidence>
<dbReference type="Pfam" id="PF00550">
    <property type="entry name" value="PP-binding"/>
    <property type="match status" value="1"/>
</dbReference>
<keyword evidence="2" id="KW-0597">Phosphoprotein</keyword>
<dbReference type="NCBIfam" id="TIGR01733">
    <property type="entry name" value="AA-adenyl-dom"/>
    <property type="match status" value="1"/>
</dbReference>
<accession>A0A1L9Q0E2</accession>
<dbReference type="InterPro" id="IPR042099">
    <property type="entry name" value="ANL_N_sf"/>
</dbReference>
<dbReference type="SUPFAM" id="SSF47336">
    <property type="entry name" value="ACP-like"/>
    <property type="match status" value="1"/>
</dbReference>
<dbReference type="Proteomes" id="UP000184073">
    <property type="component" value="Unassembled WGS sequence"/>
</dbReference>
<dbReference type="PANTHER" id="PTHR45527">
    <property type="entry name" value="NONRIBOSOMAL PEPTIDE SYNTHETASE"/>
    <property type="match status" value="1"/>
</dbReference>
<organism evidence="5 6">
    <name type="scientific">Aspergillus versicolor CBS 583.65</name>
    <dbReference type="NCBI Taxonomy" id="1036611"/>
    <lineage>
        <taxon>Eukaryota</taxon>
        <taxon>Fungi</taxon>
        <taxon>Dikarya</taxon>
        <taxon>Ascomycota</taxon>
        <taxon>Pezizomycotina</taxon>
        <taxon>Eurotiomycetes</taxon>
        <taxon>Eurotiomycetidae</taxon>
        <taxon>Eurotiales</taxon>
        <taxon>Aspergillaceae</taxon>
        <taxon>Aspergillus</taxon>
        <taxon>Aspergillus subgen. Nidulantes</taxon>
    </lineage>
</organism>
<gene>
    <name evidence="5" type="ORF">ASPVEDRAFT_201887</name>
</gene>
<dbReference type="SUPFAM" id="SSF56801">
    <property type="entry name" value="Acetyl-CoA synthetase-like"/>
    <property type="match status" value="1"/>
</dbReference>
<dbReference type="InterPro" id="IPR036736">
    <property type="entry name" value="ACP-like_sf"/>
</dbReference>
<dbReference type="GO" id="GO:0016874">
    <property type="term" value="F:ligase activity"/>
    <property type="evidence" value="ECO:0007669"/>
    <property type="project" value="UniProtKB-KW"/>
</dbReference>
<keyword evidence="1" id="KW-0596">Phosphopantetheine</keyword>
<dbReference type="CDD" id="cd05918">
    <property type="entry name" value="A_NRPS_SidN3_like"/>
    <property type="match status" value="1"/>
</dbReference>
<evidence type="ECO:0000313" key="6">
    <source>
        <dbReference type="Proteomes" id="UP000184073"/>
    </source>
</evidence>
<dbReference type="Gene3D" id="3.30.559.30">
    <property type="entry name" value="Nonribosomal peptide synthetase, condensation domain"/>
    <property type="match status" value="2"/>
</dbReference>
<dbReference type="Gene3D" id="1.10.1200.10">
    <property type="entry name" value="ACP-like"/>
    <property type="match status" value="1"/>
</dbReference>
<dbReference type="SUPFAM" id="SSF52777">
    <property type="entry name" value="CoA-dependent acyltransferases"/>
    <property type="match status" value="4"/>
</dbReference>
<dbReference type="InterPro" id="IPR045851">
    <property type="entry name" value="AMP-bd_C_sf"/>
</dbReference>
<dbReference type="Pfam" id="PF00501">
    <property type="entry name" value="AMP-binding"/>
    <property type="match status" value="1"/>
</dbReference>
<dbReference type="InterPro" id="IPR000873">
    <property type="entry name" value="AMP-dep_synth/lig_dom"/>
</dbReference>
<dbReference type="OrthoDB" id="416786at2759"/>
<dbReference type="Gene3D" id="3.40.50.12780">
    <property type="entry name" value="N-terminal domain of ligase-like"/>
    <property type="match status" value="1"/>
</dbReference>